<gene>
    <name evidence="5" type="ORF">FRZ00_19420</name>
</gene>
<proteinExistence type="predicted"/>
<dbReference type="GO" id="GO:0016020">
    <property type="term" value="C:membrane"/>
    <property type="evidence" value="ECO:0007669"/>
    <property type="project" value="InterPro"/>
</dbReference>
<dbReference type="InterPro" id="IPR016039">
    <property type="entry name" value="Thiolase-like"/>
</dbReference>
<name>A0A5N5W5I2_STRMB</name>
<sequence length="368" mass="38405">MSVARSTVPRVASVAVAAPPYRHRQAEIAAVFADAFLGADAAVRRKFVGLAAHSGIEHRNLSLPLAEYREPRDFTAFNRTWAAVAGDVGQRALDRALRAARVAPDEVGAIVTTTTTGASVPSFDAGLVRRVGLPPHVVRMPLFGLGCAGGAAGLARARDHLRGHPDQVAVLVSVELCSLNFQRTGTSVDNLVATGLFGDGGAAVVLLGARRAERVAGPELVATRSCLHPGTEHLMGMRLGTDGFAVFLAPDVPDAAEKHLPGEVRDFLARHRLTTADITVWICHPGGPKVLAALERSLTPPAGALAHSRASLAAYGNIFSAAVLDVLHRTLTAPAGPPAPGSHGLLLALGPGLTTELALLRWPEARHS</sequence>
<dbReference type="Proteomes" id="UP000327000">
    <property type="component" value="Unassembled WGS sequence"/>
</dbReference>
<comment type="caution">
    <text evidence="5">The sequence shown here is derived from an EMBL/GenBank/DDBJ whole genome shotgun (WGS) entry which is preliminary data.</text>
</comment>
<protein>
    <submittedName>
        <fullName evidence="5">Type III polyketide synthase</fullName>
    </submittedName>
</protein>
<accession>A0A5N5W5I2</accession>
<dbReference type="PIRSF" id="PIRSF000451">
    <property type="entry name" value="PKS_III"/>
    <property type="match status" value="1"/>
</dbReference>
<dbReference type="RefSeq" id="WP_152264344.1">
    <property type="nucleotide sequence ID" value="NZ_VOKX01000036.1"/>
</dbReference>
<evidence type="ECO:0000256" key="3">
    <source>
        <dbReference type="PIRSR" id="PIRSR000451-1"/>
    </source>
</evidence>
<keyword evidence="2" id="KW-0012">Acyltransferase</keyword>
<dbReference type="SUPFAM" id="SSF53901">
    <property type="entry name" value="Thiolase-like"/>
    <property type="match status" value="2"/>
</dbReference>
<dbReference type="Gene3D" id="3.40.47.10">
    <property type="match status" value="2"/>
</dbReference>
<dbReference type="Pfam" id="PF08392">
    <property type="entry name" value="FAE1_CUT1_RppA"/>
    <property type="match status" value="1"/>
</dbReference>
<dbReference type="InterPro" id="IPR011141">
    <property type="entry name" value="Polyketide_synthase_type-III"/>
</dbReference>
<evidence type="ECO:0000256" key="1">
    <source>
        <dbReference type="ARBA" id="ARBA00022679"/>
    </source>
</evidence>
<evidence type="ECO:0000259" key="4">
    <source>
        <dbReference type="Pfam" id="PF08392"/>
    </source>
</evidence>
<evidence type="ECO:0000256" key="2">
    <source>
        <dbReference type="ARBA" id="ARBA00023315"/>
    </source>
</evidence>
<dbReference type="InterPro" id="IPR013601">
    <property type="entry name" value="FAE1_typ3_polyketide_synth"/>
</dbReference>
<dbReference type="InterPro" id="IPR018088">
    <property type="entry name" value="Chalcone/stilbene_synthase_AS"/>
</dbReference>
<dbReference type="PANTHER" id="PTHR11877:SF99">
    <property type="entry name" value="1,3,6,8-TETRAHYDROXYNAPHTHALENE SYNTHASE"/>
    <property type="match status" value="1"/>
</dbReference>
<dbReference type="GO" id="GO:0016747">
    <property type="term" value="F:acyltransferase activity, transferring groups other than amino-acyl groups"/>
    <property type="evidence" value="ECO:0007669"/>
    <property type="project" value="InterPro"/>
</dbReference>
<reference evidence="5 6" key="1">
    <citation type="journal article" date="2019" name="Microb. Cell Fact.">
        <title>Exploring novel herbicidin analogues by transcriptional regulator overexpression and MS/MS molecular networking.</title>
        <authorList>
            <person name="Shi Y."/>
            <person name="Gu R."/>
            <person name="Li Y."/>
            <person name="Wang X."/>
            <person name="Ren W."/>
            <person name="Li X."/>
            <person name="Wang L."/>
            <person name="Xie Y."/>
            <person name="Hong B."/>
        </authorList>
    </citation>
    <scope>NUCLEOTIDE SEQUENCE [LARGE SCALE GENOMIC DNA]</scope>
    <source>
        <strain evidence="5 6">US-43</strain>
    </source>
</reference>
<evidence type="ECO:0000313" key="6">
    <source>
        <dbReference type="Proteomes" id="UP000327000"/>
    </source>
</evidence>
<dbReference type="EMBL" id="VOKX01000036">
    <property type="protein sequence ID" value="KAB7842844.1"/>
    <property type="molecule type" value="Genomic_DNA"/>
</dbReference>
<dbReference type="PROSITE" id="PS00441">
    <property type="entry name" value="CHALCONE_SYNTH"/>
    <property type="match status" value="1"/>
</dbReference>
<dbReference type="OrthoDB" id="9786288at2"/>
<dbReference type="GO" id="GO:0030639">
    <property type="term" value="P:polyketide biosynthetic process"/>
    <property type="evidence" value="ECO:0007669"/>
    <property type="project" value="TreeGrafter"/>
</dbReference>
<evidence type="ECO:0000313" key="5">
    <source>
        <dbReference type="EMBL" id="KAB7842844.1"/>
    </source>
</evidence>
<feature type="active site" description="Acyl-thioester intermediate" evidence="3">
    <location>
        <position position="147"/>
    </location>
</feature>
<keyword evidence="6" id="KW-1185">Reference proteome</keyword>
<organism evidence="5 6">
    <name type="scientific">Streptomyces mobaraensis</name>
    <name type="common">Streptoverticillium mobaraense</name>
    <dbReference type="NCBI Taxonomy" id="35621"/>
    <lineage>
        <taxon>Bacteria</taxon>
        <taxon>Bacillati</taxon>
        <taxon>Actinomycetota</taxon>
        <taxon>Actinomycetes</taxon>
        <taxon>Kitasatosporales</taxon>
        <taxon>Streptomycetaceae</taxon>
        <taxon>Streptomyces</taxon>
    </lineage>
</organism>
<feature type="domain" description="FAE" evidence="4">
    <location>
        <begin position="87"/>
        <end position="221"/>
    </location>
</feature>
<keyword evidence="1" id="KW-0808">Transferase</keyword>
<dbReference type="GO" id="GO:0006633">
    <property type="term" value="P:fatty acid biosynthetic process"/>
    <property type="evidence" value="ECO:0007669"/>
    <property type="project" value="InterPro"/>
</dbReference>
<dbReference type="AlphaFoldDB" id="A0A5N5W5I2"/>
<dbReference type="PANTHER" id="PTHR11877">
    <property type="entry name" value="HYDROXYMETHYLGLUTARYL-COA SYNTHASE"/>
    <property type="match status" value="1"/>
</dbReference>